<gene>
    <name evidence="1" type="ORF">ACFP1K_06160</name>
</gene>
<dbReference type="EMBL" id="JBHSRF010000006">
    <property type="protein sequence ID" value="MFC6080735.1"/>
    <property type="molecule type" value="Genomic_DNA"/>
</dbReference>
<name>A0ABW1NCP7_9ACTN</name>
<comment type="caution">
    <text evidence="1">The sequence shown here is derived from an EMBL/GenBank/DDBJ whole genome shotgun (WGS) entry which is preliminary data.</text>
</comment>
<organism evidence="1 2">
    <name type="scientific">Sphaerisporangium aureirubrum</name>
    <dbReference type="NCBI Taxonomy" id="1544736"/>
    <lineage>
        <taxon>Bacteria</taxon>
        <taxon>Bacillati</taxon>
        <taxon>Actinomycetota</taxon>
        <taxon>Actinomycetes</taxon>
        <taxon>Streptosporangiales</taxon>
        <taxon>Streptosporangiaceae</taxon>
        <taxon>Sphaerisporangium</taxon>
    </lineage>
</organism>
<proteinExistence type="predicted"/>
<sequence length="117" mass="12182">MAEPTYDPYGVVLVVMKDARTGVKSRFEGHQMASAVRVACDLLIAFDVTPVLTADYPNEPGSATPLTGPTYGGNTAVEGASATHRGSADSRCTPGVLNHAVRAVRRGSTPLPAEGVR</sequence>
<protein>
    <submittedName>
        <fullName evidence="1">Uncharacterized protein</fullName>
    </submittedName>
</protein>
<reference evidence="2" key="1">
    <citation type="journal article" date="2019" name="Int. J. Syst. Evol. Microbiol.">
        <title>The Global Catalogue of Microorganisms (GCM) 10K type strain sequencing project: providing services to taxonomists for standard genome sequencing and annotation.</title>
        <authorList>
            <consortium name="The Broad Institute Genomics Platform"/>
            <consortium name="The Broad Institute Genome Sequencing Center for Infectious Disease"/>
            <person name="Wu L."/>
            <person name="Ma J."/>
        </authorList>
    </citation>
    <scope>NUCLEOTIDE SEQUENCE [LARGE SCALE GENOMIC DNA]</scope>
    <source>
        <strain evidence="2">JCM 30346</strain>
    </source>
</reference>
<keyword evidence="2" id="KW-1185">Reference proteome</keyword>
<dbReference type="RefSeq" id="WP_380747825.1">
    <property type="nucleotide sequence ID" value="NZ_JBHSRF010000006.1"/>
</dbReference>
<accession>A0ABW1NCP7</accession>
<dbReference type="Proteomes" id="UP001596137">
    <property type="component" value="Unassembled WGS sequence"/>
</dbReference>
<evidence type="ECO:0000313" key="1">
    <source>
        <dbReference type="EMBL" id="MFC6080735.1"/>
    </source>
</evidence>
<evidence type="ECO:0000313" key="2">
    <source>
        <dbReference type="Proteomes" id="UP001596137"/>
    </source>
</evidence>